<evidence type="ECO:0000313" key="2">
    <source>
        <dbReference type="Proteomes" id="UP001373714"/>
    </source>
</evidence>
<reference evidence="1 2" key="1">
    <citation type="submission" date="2019-10" db="EMBL/GenBank/DDBJ databases">
        <authorList>
            <person name="Palmer J.M."/>
        </authorList>
    </citation>
    <scope>NUCLEOTIDE SEQUENCE [LARGE SCALE GENOMIC DNA]</scope>
    <source>
        <strain evidence="1 2">TWF730</strain>
    </source>
</reference>
<gene>
    <name evidence="1" type="ORF">TWF730_007523</name>
</gene>
<keyword evidence="2" id="KW-1185">Reference proteome</keyword>
<evidence type="ECO:0008006" key="3">
    <source>
        <dbReference type="Google" id="ProtNLM"/>
    </source>
</evidence>
<evidence type="ECO:0000313" key="1">
    <source>
        <dbReference type="EMBL" id="KAK6358170.1"/>
    </source>
</evidence>
<dbReference type="AlphaFoldDB" id="A0AAV9V831"/>
<dbReference type="Proteomes" id="UP001373714">
    <property type="component" value="Unassembled WGS sequence"/>
</dbReference>
<comment type="caution">
    <text evidence="1">The sequence shown here is derived from an EMBL/GenBank/DDBJ whole genome shotgun (WGS) entry which is preliminary data.</text>
</comment>
<name>A0AAV9V831_9PEZI</name>
<proteinExistence type="predicted"/>
<accession>A0AAV9V831</accession>
<sequence>MATPTSGGAPVAPKSSYLPHLAQSYQNFRSGGPKDCFVQETYINRTKWESQCYISVPPNAIQQPATQWLEYCCTSGQAGNIFEKIDGCGWQCITNRTLEVGAWWKDCIWDDRSPLLTGYNLNLTGYEAPMCENRKTLEKTSAGNNARRISSRVVVLFALVVPLVFM</sequence>
<organism evidence="1 2">
    <name type="scientific">Orbilia blumenaviensis</name>
    <dbReference type="NCBI Taxonomy" id="1796055"/>
    <lineage>
        <taxon>Eukaryota</taxon>
        <taxon>Fungi</taxon>
        <taxon>Dikarya</taxon>
        <taxon>Ascomycota</taxon>
        <taxon>Pezizomycotina</taxon>
        <taxon>Orbiliomycetes</taxon>
        <taxon>Orbiliales</taxon>
        <taxon>Orbiliaceae</taxon>
        <taxon>Orbilia</taxon>
    </lineage>
</organism>
<protein>
    <recommendedName>
        <fullName evidence="3">Transmembrane protein</fullName>
    </recommendedName>
</protein>
<dbReference type="EMBL" id="JAVHNS010000004">
    <property type="protein sequence ID" value="KAK6358170.1"/>
    <property type="molecule type" value="Genomic_DNA"/>
</dbReference>